<dbReference type="Pfam" id="PF22936">
    <property type="entry name" value="Pol_BBD"/>
    <property type="match status" value="1"/>
</dbReference>
<proteinExistence type="predicted"/>
<dbReference type="Proteomes" id="UP000765509">
    <property type="component" value="Unassembled WGS sequence"/>
</dbReference>
<dbReference type="AlphaFoldDB" id="A0A9Q3CA87"/>
<gene>
    <name evidence="2" type="ORF">O181_021139</name>
</gene>
<evidence type="ECO:0000313" key="2">
    <source>
        <dbReference type="EMBL" id="MBW0481424.1"/>
    </source>
</evidence>
<accession>A0A9Q3CA87</accession>
<evidence type="ECO:0000259" key="1">
    <source>
        <dbReference type="Pfam" id="PF22936"/>
    </source>
</evidence>
<evidence type="ECO:0000313" key="3">
    <source>
        <dbReference type="Proteomes" id="UP000765509"/>
    </source>
</evidence>
<keyword evidence="3" id="KW-1185">Reference proteome</keyword>
<reference evidence="2" key="1">
    <citation type="submission" date="2021-03" db="EMBL/GenBank/DDBJ databases">
        <title>Draft genome sequence of rust myrtle Austropuccinia psidii MF-1, a brazilian biotype.</title>
        <authorList>
            <person name="Quecine M.C."/>
            <person name="Pachon D.M.R."/>
            <person name="Bonatelli M.L."/>
            <person name="Correr F.H."/>
            <person name="Franceschini L.M."/>
            <person name="Leite T.F."/>
            <person name="Margarido G.R.A."/>
            <person name="Almeida C.A."/>
            <person name="Ferrarezi J.A."/>
            <person name="Labate C.A."/>
        </authorList>
    </citation>
    <scope>NUCLEOTIDE SEQUENCE</scope>
    <source>
        <strain evidence="2">MF-1</strain>
    </source>
</reference>
<sequence length="198" mass="21827">METVNIIVPSKFFSFTLLRKLSGDPKIHQYVEALSLNEELIKLPDLILLKLQDYHQNSTIRQDSYSSSATALLSESSHRYKILYYCTNAQSNSSISAHLSTAQALVTGNNLSTSRSNLITDCGVTHHMFKSKEMFSSLNTTPPVSVCTDDLSSSLLTKGIGSVSIMCGNKHSCWTTVSMSLDSTSISSACWVLDLKRF</sequence>
<dbReference type="InterPro" id="IPR054722">
    <property type="entry name" value="PolX-like_BBD"/>
</dbReference>
<organism evidence="2 3">
    <name type="scientific">Austropuccinia psidii MF-1</name>
    <dbReference type="NCBI Taxonomy" id="1389203"/>
    <lineage>
        <taxon>Eukaryota</taxon>
        <taxon>Fungi</taxon>
        <taxon>Dikarya</taxon>
        <taxon>Basidiomycota</taxon>
        <taxon>Pucciniomycotina</taxon>
        <taxon>Pucciniomycetes</taxon>
        <taxon>Pucciniales</taxon>
        <taxon>Sphaerophragmiaceae</taxon>
        <taxon>Austropuccinia</taxon>
    </lineage>
</organism>
<dbReference type="OrthoDB" id="8029976at2759"/>
<protein>
    <recommendedName>
        <fullName evidence="1">Retrovirus-related Pol polyprotein from transposon TNT 1-94-like beta-barrel domain-containing protein</fullName>
    </recommendedName>
</protein>
<dbReference type="EMBL" id="AVOT02006389">
    <property type="protein sequence ID" value="MBW0481424.1"/>
    <property type="molecule type" value="Genomic_DNA"/>
</dbReference>
<comment type="caution">
    <text evidence="2">The sequence shown here is derived from an EMBL/GenBank/DDBJ whole genome shotgun (WGS) entry which is preliminary data.</text>
</comment>
<name>A0A9Q3CA87_9BASI</name>
<feature type="domain" description="Retrovirus-related Pol polyprotein from transposon TNT 1-94-like beta-barrel" evidence="1">
    <location>
        <begin position="119"/>
        <end position="170"/>
    </location>
</feature>